<proteinExistence type="predicted"/>
<name>A0AAV9HZ51_9PEZI</name>
<sequence>MRLSLSVIAIALAGCTSALKVGDICGTDTSKGVCEPTDWCTGRKGTVSGAGLCPGTPTNVRCCYYPDCSSPYQKGTCKPTWEVDGVGVACWGTFKSGYCPGPSDYKREEVNALATLCNPCTGYRW</sequence>
<dbReference type="PROSITE" id="PS51257">
    <property type="entry name" value="PROKAR_LIPOPROTEIN"/>
    <property type="match status" value="1"/>
</dbReference>
<reference evidence="2" key="2">
    <citation type="submission" date="2023-06" db="EMBL/GenBank/DDBJ databases">
        <authorList>
            <consortium name="Lawrence Berkeley National Laboratory"/>
            <person name="Mondo S.J."/>
            <person name="Hensen N."/>
            <person name="Bonometti L."/>
            <person name="Westerberg I."/>
            <person name="Brannstrom I.O."/>
            <person name="Guillou S."/>
            <person name="Cros-Aarteil S."/>
            <person name="Calhoun S."/>
            <person name="Haridas S."/>
            <person name="Kuo A."/>
            <person name="Pangilinan J."/>
            <person name="Riley R."/>
            <person name="Labutti K."/>
            <person name="Andreopoulos B."/>
            <person name="Lipzen A."/>
            <person name="Chen C."/>
            <person name="Yanf M."/>
            <person name="Daum C."/>
            <person name="Ng V."/>
            <person name="Clum A."/>
            <person name="Steindorff A."/>
            <person name="Ohm R."/>
            <person name="Martin F."/>
            <person name="Silar P."/>
            <person name="Natvig D."/>
            <person name="Lalanne C."/>
            <person name="Gautier V."/>
            <person name="Ament-Velasquez S.L."/>
            <person name="Kruys A."/>
            <person name="Hutchinson M.I."/>
            <person name="Powell A.J."/>
            <person name="Barry K."/>
            <person name="Miller A.N."/>
            <person name="Grigoriev I.V."/>
            <person name="Debuchy R."/>
            <person name="Gladieux P."/>
            <person name="Thoren M.H."/>
            <person name="Johannesson H."/>
        </authorList>
    </citation>
    <scope>NUCLEOTIDE SEQUENCE</scope>
    <source>
        <strain evidence="2">PSN324</strain>
    </source>
</reference>
<reference evidence="2" key="1">
    <citation type="journal article" date="2023" name="Mol. Phylogenet. Evol.">
        <title>Genome-scale phylogeny and comparative genomics of the fungal order Sordariales.</title>
        <authorList>
            <person name="Hensen N."/>
            <person name="Bonometti L."/>
            <person name="Westerberg I."/>
            <person name="Brannstrom I.O."/>
            <person name="Guillou S."/>
            <person name="Cros-Aarteil S."/>
            <person name="Calhoun S."/>
            <person name="Haridas S."/>
            <person name="Kuo A."/>
            <person name="Mondo S."/>
            <person name="Pangilinan J."/>
            <person name="Riley R."/>
            <person name="LaButti K."/>
            <person name="Andreopoulos B."/>
            <person name="Lipzen A."/>
            <person name="Chen C."/>
            <person name="Yan M."/>
            <person name="Daum C."/>
            <person name="Ng V."/>
            <person name="Clum A."/>
            <person name="Steindorff A."/>
            <person name="Ohm R.A."/>
            <person name="Martin F."/>
            <person name="Silar P."/>
            <person name="Natvig D.O."/>
            <person name="Lalanne C."/>
            <person name="Gautier V."/>
            <person name="Ament-Velasquez S.L."/>
            <person name="Kruys A."/>
            <person name="Hutchinson M.I."/>
            <person name="Powell A.J."/>
            <person name="Barry K."/>
            <person name="Miller A.N."/>
            <person name="Grigoriev I.V."/>
            <person name="Debuchy R."/>
            <person name="Gladieux P."/>
            <person name="Hiltunen Thoren M."/>
            <person name="Johannesson H."/>
        </authorList>
    </citation>
    <scope>NUCLEOTIDE SEQUENCE</scope>
    <source>
        <strain evidence="2">PSN324</strain>
    </source>
</reference>
<dbReference type="EMBL" id="MU864943">
    <property type="protein sequence ID" value="KAK4465001.1"/>
    <property type="molecule type" value="Genomic_DNA"/>
</dbReference>
<dbReference type="AlphaFoldDB" id="A0AAV9HZ51"/>
<gene>
    <name evidence="2" type="ORF">QBC42DRAFT_249036</name>
</gene>
<keyword evidence="1" id="KW-0732">Signal</keyword>
<evidence type="ECO:0000313" key="3">
    <source>
        <dbReference type="Proteomes" id="UP001321749"/>
    </source>
</evidence>
<accession>A0AAV9HZ51</accession>
<comment type="caution">
    <text evidence="2">The sequence shown here is derived from an EMBL/GenBank/DDBJ whole genome shotgun (WGS) entry which is preliminary data.</text>
</comment>
<evidence type="ECO:0000313" key="2">
    <source>
        <dbReference type="EMBL" id="KAK4465001.1"/>
    </source>
</evidence>
<keyword evidence="3" id="KW-1185">Reference proteome</keyword>
<feature type="chain" id="PRO_5043552665" evidence="1">
    <location>
        <begin position="19"/>
        <end position="125"/>
    </location>
</feature>
<organism evidence="2 3">
    <name type="scientific">Cladorrhinum samala</name>
    <dbReference type="NCBI Taxonomy" id="585594"/>
    <lineage>
        <taxon>Eukaryota</taxon>
        <taxon>Fungi</taxon>
        <taxon>Dikarya</taxon>
        <taxon>Ascomycota</taxon>
        <taxon>Pezizomycotina</taxon>
        <taxon>Sordariomycetes</taxon>
        <taxon>Sordariomycetidae</taxon>
        <taxon>Sordariales</taxon>
        <taxon>Podosporaceae</taxon>
        <taxon>Cladorrhinum</taxon>
    </lineage>
</organism>
<protein>
    <submittedName>
        <fullName evidence="2">Uncharacterized protein</fullName>
    </submittedName>
</protein>
<feature type="signal peptide" evidence="1">
    <location>
        <begin position="1"/>
        <end position="18"/>
    </location>
</feature>
<evidence type="ECO:0000256" key="1">
    <source>
        <dbReference type="SAM" id="SignalP"/>
    </source>
</evidence>
<dbReference type="Proteomes" id="UP001321749">
    <property type="component" value="Unassembled WGS sequence"/>
</dbReference>